<keyword evidence="6" id="KW-0479">Metal-binding</keyword>
<dbReference type="Gene3D" id="3.60.21.10">
    <property type="match status" value="1"/>
</dbReference>
<feature type="domain" description="Calcineurin-like phosphoesterase" evidence="12">
    <location>
        <begin position="35"/>
        <end position="284"/>
    </location>
</feature>
<keyword evidence="8 11" id="KW-0547">Nucleotide-binding</keyword>
<dbReference type="CDD" id="cd07410">
    <property type="entry name" value="MPP_CpdB_N"/>
    <property type="match status" value="1"/>
</dbReference>
<dbReference type="InterPro" id="IPR004843">
    <property type="entry name" value="Calcineurin-like_PHP"/>
</dbReference>
<dbReference type="PANTHER" id="PTHR11575">
    <property type="entry name" value="5'-NUCLEOTIDASE-RELATED"/>
    <property type="match status" value="1"/>
</dbReference>
<evidence type="ECO:0000256" key="1">
    <source>
        <dbReference type="ARBA" id="ARBA00000527"/>
    </source>
</evidence>
<dbReference type="GO" id="GO:0000166">
    <property type="term" value="F:nucleotide binding"/>
    <property type="evidence" value="ECO:0007669"/>
    <property type="project" value="UniProtKB-KW"/>
</dbReference>
<dbReference type="GO" id="GO:0046872">
    <property type="term" value="F:metal ion binding"/>
    <property type="evidence" value="ECO:0007669"/>
    <property type="project" value="UniProtKB-KW"/>
</dbReference>
<protein>
    <submittedName>
        <fullName evidence="14">Bifunctional 2',3'-cyclic-nucleotide 2'-phosphodiesterase/3'-nucleotidase</fullName>
    </submittedName>
</protein>
<evidence type="ECO:0000259" key="13">
    <source>
        <dbReference type="Pfam" id="PF02872"/>
    </source>
</evidence>
<comment type="catalytic activity">
    <reaction evidence="2">
        <text>a nucleoside 2',3'-cyclic phosphate + H2O = a nucleoside 3'-phosphate + H(+)</text>
        <dbReference type="Rhea" id="RHEA:19621"/>
        <dbReference type="ChEBI" id="CHEBI:15377"/>
        <dbReference type="ChEBI" id="CHEBI:15378"/>
        <dbReference type="ChEBI" id="CHEBI:66949"/>
        <dbReference type="ChEBI" id="CHEBI:66954"/>
        <dbReference type="EC" id="3.1.4.16"/>
    </reaction>
</comment>
<comment type="cofactor">
    <cofactor evidence="3">
        <name>a divalent metal cation</name>
        <dbReference type="ChEBI" id="CHEBI:60240"/>
    </cofactor>
</comment>
<comment type="caution">
    <text evidence="14">The sequence shown here is derived from an EMBL/GenBank/DDBJ whole genome shotgun (WGS) entry which is preliminary data.</text>
</comment>
<dbReference type="EMBL" id="PIPQ01000001">
    <property type="protein sequence ID" value="RUO43640.1"/>
    <property type="molecule type" value="Genomic_DNA"/>
</dbReference>
<evidence type="ECO:0000256" key="9">
    <source>
        <dbReference type="ARBA" id="ARBA00022801"/>
    </source>
</evidence>
<proteinExistence type="inferred from homology"/>
<dbReference type="InterPro" id="IPR008334">
    <property type="entry name" value="5'-Nucleotdase_C"/>
</dbReference>
<comment type="subcellular location">
    <subcellularLocation>
        <location evidence="4">Cell envelope</location>
    </subcellularLocation>
</comment>
<dbReference type="Pfam" id="PF02872">
    <property type="entry name" value="5_nucleotid_C"/>
    <property type="match status" value="1"/>
</dbReference>
<dbReference type="PANTHER" id="PTHR11575:SF6">
    <property type="entry name" value="2',3'-CYCLIC-NUCLEOTIDE 2'-PHOSPHODIESTERASE_3'-NUCLEOTIDASE"/>
    <property type="match status" value="1"/>
</dbReference>
<evidence type="ECO:0000256" key="6">
    <source>
        <dbReference type="ARBA" id="ARBA00022723"/>
    </source>
</evidence>
<dbReference type="GO" id="GO:0009166">
    <property type="term" value="P:nucleotide catabolic process"/>
    <property type="evidence" value="ECO:0007669"/>
    <property type="project" value="InterPro"/>
</dbReference>
<feature type="domain" description="5'-Nucleotidase C-terminal" evidence="13">
    <location>
        <begin position="437"/>
        <end position="568"/>
    </location>
</feature>
<dbReference type="InterPro" id="IPR006179">
    <property type="entry name" value="5_nucleotidase/apyrase"/>
</dbReference>
<dbReference type="PRINTS" id="PR01607">
    <property type="entry name" value="APYRASEFAMLY"/>
</dbReference>
<evidence type="ECO:0000256" key="8">
    <source>
        <dbReference type="ARBA" id="ARBA00022741"/>
    </source>
</evidence>
<dbReference type="Gene3D" id="3.90.780.10">
    <property type="entry name" value="5'-Nucleotidase, C-terminal domain"/>
    <property type="match status" value="1"/>
</dbReference>
<evidence type="ECO:0000256" key="10">
    <source>
        <dbReference type="ARBA" id="ARBA00023268"/>
    </source>
</evidence>
<dbReference type="AlphaFoldDB" id="A0A432X8J2"/>
<dbReference type="Pfam" id="PF00149">
    <property type="entry name" value="Metallophos"/>
    <property type="match status" value="1"/>
</dbReference>
<dbReference type="GO" id="GO:0008254">
    <property type="term" value="F:3'-nucleotidase activity"/>
    <property type="evidence" value="ECO:0007669"/>
    <property type="project" value="UniProtKB-EC"/>
</dbReference>
<organism evidence="14 15">
    <name type="scientific">Aliidiomarina taiwanensis</name>
    <dbReference type="NCBI Taxonomy" id="946228"/>
    <lineage>
        <taxon>Bacteria</taxon>
        <taxon>Pseudomonadati</taxon>
        <taxon>Pseudomonadota</taxon>
        <taxon>Gammaproteobacteria</taxon>
        <taxon>Alteromonadales</taxon>
        <taxon>Idiomarinaceae</taxon>
        <taxon>Aliidiomarina</taxon>
    </lineage>
</organism>
<dbReference type="GO" id="GO:0030288">
    <property type="term" value="C:outer membrane-bounded periplasmic space"/>
    <property type="evidence" value="ECO:0007669"/>
    <property type="project" value="TreeGrafter"/>
</dbReference>
<comment type="similarity">
    <text evidence="5 11">Belongs to the 5'-nucleotidase family.</text>
</comment>
<evidence type="ECO:0000256" key="4">
    <source>
        <dbReference type="ARBA" id="ARBA00004196"/>
    </source>
</evidence>
<evidence type="ECO:0000256" key="5">
    <source>
        <dbReference type="ARBA" id="ARBA00006654"/>
    </source>
</evidence>
<dbReference type="InterPro" id="IPR036907">
    <property type="entry name" value="5'-Nucleotdase_C_sf"/>
</dbReference>
<accession>A0A432X8J2</accession>
<sequence length="656" mass="72664">MKAWMRTTIVAAFAMAVVVGCGSLYVNQTPTLQVRLMETSDLHAYMLGYDYTRQQATQSYGLAHTAAVIHQARAEQPNNVLFDNGDLIQGSALGDWVAEQGVSYLQEHVHPVIAALNYLQYDAGNLGNHEFNFGLDFLEQTLAGAHFPYVSANVFYAENAQQAGMRTEGWERPLVNPYTILERSFTDTNGQDHTLKIGVLGLLPPQIMTWDAMHLNGKVYVRDMVAAAQYYVPKMRAEGADIVVAIPHSGLNDHARYQEFSEQASRHIATVPGIDAIFFGHQHRRFPGDQSYDNLPGVDNTNGFIYGVPAVSPGYWGSHLGIIDLTLEQGESGWQVVHAAPELRGITEAYDEELAKLLTAQHEATVNMLNEPLTVIDKPINSFFARVFPDTSTYMINQAQTWYGLNLQEQGVLPANLPVLSAAAPFRNGFQSADDYTNIPAGQVTLGHLSDLYVYPNLLQAVQVSGAQLREWLEMSALSFHTLDPQEVAPQPLFSDFPSFNFDVISGIEYSIDVTQPARYQTTGDLANPNARRIQALRFQGKPVQDSDQFIVMVNNYRAGGGGHFPSLNGETIIYEGSNEVRQVIAQYAREQAKQHNQLLVEPTNNWRLTASTPVTAVFRTASSAAAEAEAQRYTKLEERGVNEAGYAIYHIVIEK</sequence>
<evidence type="ECO:0000313" key="14">
    <source>
        <dbReference type="EMBL" id="RUO43640.1"/>
    </source>
</evidence>
<evidence type="ECO:0000313" key="15">
    <source>
        <dbReference type="Proteomes" id="UP000286976"/>
    </source>
</evidence>
<dbReference type="SUPFAM" id="SSF55816">
    <property type="entry name" value="5'-nucleotidase (syn. UDP-sugar hydrolase), C-terminal domain"/>
    <property type="match status" value="1"/>
</dbReference>
<evidence type="ECO:0000259" key="12">
    <source>
        <dbReference type="Pfam" id="PF00149"/>
    </source>
</evidence>
<evidence type="ECO:0000256" key="3">
    <source>
        <dbReference type="ARBA" id="ARBA00001968"/>
    </source>
</evidence>
<keyword evidence="15" id="KW-1185">Reference proteome</keyword>
<dbReference type="NCBIfam" id="NF006938">
    <property type="entry name" value="PRK09420.1"/>
    <property type="match status" value="1"/>
</dbReference>
<keyword evidence="7" id="KW-0732">Signal</keyword>
<dbReference type="InterPro" id="IPR006146">
    <property type="entry name" value="5'-Nucleotdase_CS"/>
</dbReference>
<name>A0A432X8J2_9GAMM</name>
<keyword evidence="9 11" id="KW-0378">Hydrolase</keyword>
<reference evidence="14 15" key="1">
    <citation type="journal article" date="2011" name="Front. Microbiol.">
        <title>Genomic signatures of strain selection and enhancement in Bacillus atrophaeus var. globigii, a historical biowarfare simulant.</title>
        <authorList>
            <person name="Gibbons H.S."/>
            <person name="Broomall S.M."/>
            <person name="McNew L.A."/>
            <person name="Daligault H."/>
            <person name="Chapman C."/>
            <person name="Bruce D."/>
            <person name="Karavis M."/>
            <person name="Krepps M."/>
            <person name="McGregor P.A."/>
            <person name="Hong C."/>
            <person name="Park K.H."/>
            <person name="Akmal A."/>
            <person name="Feldman A."/>
            <person name="Lin J.S."/>
            <person name="Chang W.E."/>
            <person name="Higgs B.W."/>
            <person name="Demirev P."/>
            <person name="Lindquist J."/>
            <person name="Liem A."/>
            <person name="Fochler E."/>
            <person name="Read T.D."/>
            <person name="Tapia R."/>
            <person name="Johnson S."/>
            <person name="Bishop-Lilly K.A."/>
            <person name="Detter C."/>
            <person name="Han C."/>
            <person name="Sozhamannan S."/>
            <person name="Rosenzweig C.N."/>
            <person name="Skowronski E.W."/>
        </authorList>
    </citation>
    <scope>NUCLEOTIDE SEQUENCE [LARGE SCALE GENOMIC DNA]</scope>
    <source>
        <strain evidence="14 15">AIT1</strain>
    </source>
</reference>
<comment type="catalytic activity">
    <reaction evidence="1">
        <text>a ribonucleoside 3'-phosphate + H2O = a ribonucleoside + phosphate</text>
        <dbReference type="Rhea" id="RHEA:10144"/>
        <dbReference type="ChEBI" id="CHEBI:13197"/>
        <dbReference type="ChEBI" id="CHEBI:15377"/>
        <dbReference type="ChEBI" id="CHEBI:18254"/>
        <dbReference type="ChEBI" id="CHEBI:43474"/>
        <dbReference type="EC" id="3.1.3.6"/>
    </reaction>
</comment>
<dbReference type="InterPro" id="IPR041827">
    <property type="entry name" value="CpdB_N"/>
</dbReference>
<dbReference type="InterPro" id="IPR029052">
    <property type="entry name" value="Metallo-depent_PP-like"/>
</dbReference>
<keyword evidence="10" id="KW-0511">Multifunctional enzyme</keyword>
<evidence type="ECO:0000256" key="7">
    <source>
        <dbReference type="ARBA" id="ARBA00022729"/>
    </source>
</evidence>
<dbReference type="PROSITE" id="PS00786">
    <property type="entry name" value="5_NUCLEOTIDASE_2"/>
    <property type="match status" value="1"/>
</dbReference>
<dbReference type="PROSITE" id="PS51257">
    <property type="entry name" value="PROKAR_LIPOPROTEIN"/>
    <property type="match status" value="1"/>
</dbReference>
<evidence type="ECO:0000256" key="11">
    <source>
        <dbReference type="RuleBase" id="RU362119"/>
    </source>
</evidence>
<evidence type="ECO:0000256" key="2">
    <source>
        <dbReference type="ARBA" id="ARBA00001730"/>
    </source>
</evidence>
<dbReference type="GO" id="GO:0008663">
    <property type="term" value="F:2',3'-cyclic-nucleotide 2'-phosphodiesterase activity"/>
    <property type="evidence" value="ECO:0007669"/>
    <property type="project" value="UniProtKB-EC"/>
</dbReference>
<dbReference type="SUPFAM" id="SSF56300">
    <property type="entry name" value="Metallo-dependent phosphatases"/>
    <property type="match status" value="1"/>
</dbReference>
<gene>
    <name evidence="14" type="ORF">CWE15_00105</name>
</gene>
<dbReference type="Proteomes" id="UP000286976">
    <property type="component" value="Unassembled WGS sequence"/>
</dbReference>